<dbReference type="PANTHER" id="PTHR34472:SF1">
    <property type="entry name" value="SULFUR CARRIER PROTEIN THIS"/>
    <property type="match status" value="1"/>
</dbReference>
<dbReference type="Pfam" id="PF02597">
    <property type="entry name" value="ThiS"/>
    <property type="match status" value="1"/>
</dbReference>
<dbReference type="Gene3D" id="3.10.20.30">
    <property type="match status" value="1"/>
</dbReference>
<accession>A0A0F9V066</accession>
<dbReference type="PANTHER" id="PTHR34472">
    <property type="entry name" value="SULFUR CARRIER PROTEIN THIS"/>
    <property type="match status" value="1"/>
</dbReference>
<organism evidence="1">
    <name type="scientific">marine sediment metagenome</name>
    <dbReference type="NCBI Taxonomy" id="412755"/>
    <lineage>
        <taxon>unclassified sequences</taxon>
        <taxon>metagenomes</taxon>
        <taxon>ecological metagenomes</taxon>
    </lineage>
</organism>
<dbReference type="InterPro" id="IPR010035">
    <property type="entry name" value="Thi_S"/>
</dbReference>
<protein>
    <recommendedName>
        <fullName evidence="2">Sulfur carrier protein ThiS</fullName>
    </recommendedName>
</protein>
<evidence type="ECO:0000313" key="1">
    <source>
        <dbReference type="EMBL" id="KKN93167.1"/>
    </source>
</evidence>
<evidence type="ECO:0008006" key="2">
    <source>
        <dbReference type="Google" id="ProtNLM"/>
    </source>
</evidence>
<name>A0A0F9V066_9ZZZZ</name>
<dbReference type="SUPFAM" id="SSF54285">
    <property type="entry name" value="MoaD/ThiS"/>
    <property type="match status" value="1"/>
</dbReference>
<sequence length="66" mass="7117">MQIHLNGEAYSLDRVLSLADLVEILGLTGKRLAIELNLDIVPRSQHAETLLSDGDRVEIVHAIGGG</sequence>
<gene>
    <name evidence="1" type="ORF">LCGC14_0200320</name>
</gene>
<dbReference type="InterPro" id="IPR012675">
    <property type="entry name" value="Beta-grasp_dom_sf"/>
</dbReference>
<dbReference type="AlphaFoldDB" id="A0A0F9V066"/>
<dbReference type="InterPro" id="IPR016155">
    <property type="entry name" value="Mopterin_synth/thiamin_S_b"/>
</dbReference>
<proteinExistence type="predicted"/>
<dbReference type="CDD" id="cd00565">
    <property type="entry name" value="Ubl_ThiS"/>
    <property type="match status" value="1"/>
</dbReference>
<dbReference type="EMBL" id="LAZR01000088">
    <property type="protein sequence ID" value="KKN93167.1"/>
    <property type="molecule type" value="Genomic_DNA"/>
</dbReference>
<dbReference type="NCBIfam" id="TIGR01683">
    <property type="entry name" value="thiS"/>
    <property type="match status" value="1"/>
</dbReference>
<comment type="caution">
    <text evidence="1">The sequence shown here is derived from an EMBL/GenBank/DDBJ whole genome shotgun (WGS) entry which is preliminary data.</text>
</comment>
<dbReference type="InterPro" id="IPR003749">
    <property type="entry name" value="ThiS/MoaD-like"/>
</dbReference>
<reference evidence="1" key="1">
    <citation type="journal article" date="2015" name="Nature">
        <title>Complex archaea that bridge the gap between prokaryotes and eukaryotes.</title>
        <authorList>
            <person name="Spang A."/>
            <person name="Saw J.H."/>
            <person name="Jorgensen S.L."/>
            <person name="Zaremba-Niedzwiedzka K."/>
            <person name="Martijn J."/>
            <person name="Lind A.E."/>
            <person name="van Eijk R."/>
            <person name="Schleper C."/>
            <person name="Guy L."/>
            <person name="Ettema T.J."/>
        </authorList>
    </citation>
    <scope>NUCLEOTIDE SEQUENCE</scope>
</reference>